<dbReference type="NCBIfam" id="TIGR01549">
    <property type="entry name" value="HAD-SF-IA-v1"/>
    <property type="match status" value="1"/>
</dbReference>
<protein>
    <submittedName>
        <fullName evidence="1">Noncanonical pyrimidine nucleotidase, YjjG family</fullName>
    </submittedName>
</protein>
<dbReference type="Proteomes" id="UP000030361">
    <property type="component" value="Chromosome"/>
</dbReference>
<proteinExistence type="predicted"/>
<dbReference type="GO" id="GO:0008253">
    <property type="term" value="F:5'-nucleotidase activity"/>
    <property type="evidence" value="ECO:0007669"/>
    <property type="project" value="InterPro"/>
</dbReference>
<dbReference type="AlphaFoldDB" id="A0A1S6QFS3"/>
<dbReference type="OrthoDB" id="9802350at2"/>
<evidence type="ECO:0000313" key="2">
    <source>
        <dbReference type="Proteomes" id="UP000030361"/>
    </source>
</evidence>
<dbReference type="KEGG" id="lcu:PL11_000035"/>
<dbReference type="PANTHER" id="PTHR47478:SF1">
    <property type="entry name" value="PYRIMIDINE 5'-NUCLEOTIDASE YJJG"/>
    <property type="match status" value="1"/>
</dbReference>
<name>A0A1S6QFS3_9LACO</name>
<dbReference type="SFLD" id="SFLDS00003">
    <property type="entry name" value="Haloacid_Dehalogenase"/>
    <property type="match status" value="1"/>
</dbReference>
<keyword evidence="2" id="KW-1185">Reference proteome</keyword>
<dbReference type="RefSeq" id="WP_035166867.1">
    <property type="nucleotide sequence ID" value="NZ_CP018906.1"/>
</dbReference>
<evidence type="ECO:0000313" key="1">
    <source>
        <dbReference type="EMBL" id="AQW20451.1"/>
    </source>
</evidence>
<dbReference type="InterPro" id="IPR023198">
    <property type="entry name" value="PGP-like_dom2"/>
</dbReference>
<dbReference type="InterPro" id="IPR006439">
    <property type="entry name" value="HAD-SF_hydro_IA"/>
</dbReference>
<dbReference type="Gene3D" id="3.40.50.1000">
    <property type="entry name" value="HAD superfamily/HAD-like"/>
    <property type="match status" value="1"/>
</dbReference>
<dbReference type="InterPro" id="IPR023214">
    <property type="entry name" value="HAD_sf"/>
</dbReference>
<accession>A0A1S6QFS3</accession>
<dbReference type="Pfam" id="PF13419">
    <property type="entry name" value="HAD_2"/>
    <property type="match status" value="1"/>
</dbReference>
<dbReference type="InterPro" id="IPR036412">
    <property type="entry name" value="HAD-like_sf"/>
</dbReference>
<dbReference type="Gene3D" id="1.10.150.240">
    <property type="entry name" value="Putative phosphatase, domain 2"/>
    <property type="match status" value="1"/>
</dbReference>
<dbReference type="InterPro" id="IPR011951">
    <property type="entry name" value="HAD-SF_hydro_IA_YjjG/PynA"/>
</dbReference>
<reference evidence="1 2" key="1">
    <citation type="journal article" date="2015" name="Genome Announc.">
        <title>Genome Sequence of Lactobacillus curieae CCTCC M 2011381T, a Novel Producer of Gamma-aminobutyric Acid.</title>
        <authorList>
            <person name="Wang Y."/>
            <person name="Wang Y."/>
            <person name="Lang C."/>
            <person name="Wei D."/>
            <person name="Xu P."/>
            <person name="Xie J."/>
        </authorList>
    </citation>
    <scope>NUCLEOTIDE SEQUENCE [LARGE SCALE GENOMIC DNA]</scope>
    <source>
        <strain evidence="1 2">CCTCC M 2011381</strain>
    </source>
</reference>
<dbReference type="SUPFAM" id="SSF56784">
    <property type="entry name" value="HAD-like"/>
    <property type="match status" value="1"/>
</dbReference>
<dbReference type="InterPro" id="IPR052550">
    <property type="entry name" value="Pyrimidine_5'-ntase_YjjG"/>
</dbReference>
<dbReference type="eggNOG" id="COG1011">
    <property type="taxonomic scope" value="Bacteria"/>
</dbReference>
<dbReference type="PRINTS" id="PR00413">
    <property type="entry name" value="HADHALOGNASE"/>
</dbReference>
<organism evidence="1 2">
    <name type="scientific">Lentilactobacillus curieae</name>
    <dbReference type="NCBI Taxonomy" id="1138822"/>
    <lineage>
        <taxon>Bacteria</taxon>
        <taxon>Bacillati</taxon>
        <taxon>Bacillota</taxon>
        <taxon>Bacilli</taxon>
        <taxon>Lactobacillales</taxon>
        <taxon>Lactobacillaceae</taxon>
        <taxon>Lentilactobacillus</taxon>
    </lineage>
</organism>
<gene>
    <name evidence="1" type="ORF">PL11_000035</name>
</gene>
<dbReference type="InterPro" id="IPR041492">
    <property type="entry name" value="HAD_2"/>
</dbReference>
<sequence>MFKNIIFDLDDTILDFTRGEIEGVTKILKKNGINDIDHGLATYMQVNDHVWEMIEKGAPRQELLNTRFSKALSLLGKEVDGAATERTYRQMLDHNFYTISGSEQLLTALKNKGARLLVGSNGVKETQLSRLQGSGLTKYFDDLFISEDVGYSKPDKHFFDAILQSDPSITPENTVMVGDRLQSDILGASRANIRSVWYNPDAKENEMGYSPTYTVANYSEMAKVIMAGA</sequence>
<dbReference type="NCBIfam" id="TIGR02254">
    <property type="entry name" value="YjjG_YfnB"/>
    <property type="match status" value="1"/>
</dbReference>
<dbReference type="EMBL" id="CP018906">
    <property type="protein sequence ID" value="AQW20451.1"/>
    <property type="molecule type" value="Genomic_DNA"/>
</dbReference>
<dbReference type="PANTHER" id="PTHR47478">
    <property type="match status" value="1"/>
</dbReference>
<dbReference type="SFLD" id="SFLDG01129">
    <property type="entry name" value="C1.5:_HAD__Beta-PGM__Phosphata"/>
    <property type="match status" value="1"/>
</dbReference>